<proteinExistence type="predicted"/>
<protein>
    <recommendedName>
        <fullName evidence="3">Carbohydrate kinase PfkB domain-containing protein</fullName>
    </recommendedName>
</protein>
<keyword evidence="1" id="KW-0808">Transferase</keyword>
<evidence type="ECO:0000313" key="5">
    <source>
        <dbReference type="Proteomes" id="UP000228503"/>
    </source>
</evidence>
<reference evidence="5" key="1">
    <citation type="submission" date="2017-09" db="EMBL/GenBank/DDBJ databases">
        <title>Depth-based differentiation of microbial function through sediment-hosted aquifers and enrichment of novel symbionts in the deep terrestrial subsurface.</title>
        <authorList>
            <person name="Probst A.J."/>
            <person name="Ladd B."/>
            <person name="Jarett J.K."/>
            <person name="Geller-Mcgrath D.E."/>
            <person name="Sieber C.M.K."/>
            <person name="Emerson J.B."/>
            <person name="Anantharaman K."/>
            <person name="Thomas B.C."/>
            <person name="Malmstrom R."/>
            <person name="Stieglmeier M."/>
            <person name="Klingl A."/>
            <person name="Woyke T."/>
            <person name="Ryan C.M."/>
            <person name="Banfield J.F."/>
        </authorList>
    </citation>
    <scope>NUCLEOTIDE SEQUENCE [LARGE SCALE GENOMIC DNA]</scope>
</reference>
<name>A0A2M7U1H1_9BACT</name>
<sequence length="317" mass="34134">MKQPSFSSAVVTGSIAYDEIMDFPGMFKDHFHPEKLHQINVSFVVDKLAKHLGGTATNIAYNISISTSAKVSVLGAMGKDHDAITRMFAEKKIDFSSSIIDNTLYTSTGKVMTDQADNQIWGYYYGAGVRGKDINFDKYSKGAPLFVISANHSEAFLHVQNYCIEKNIAYLYDPGMSLTFISDKDLEAGIRSATYIVGNDYEIAQIERRLKKPLLDIISKDSGLITTLGAQGIHFQSAAEDLTVGGCAIDSIIDPTGAGDAWRGGFIGGLLEGLALEDSLKMGNALASFAINHVGTVNHSPSSADVLSRAVSLSVSK</sequence>
<dbReference type="InterPro" id="IPR011611">
    <property type="entry name" value="PfkB_dom"/>
</dbReference>
<organism evidence="4 5">
    <name type="scientific">Candidatus Roizmanbacteria bacterium CG_4_10_14_0_2_um_filter_39_13</name>
    <dbReference type="NCBI Taxonomy" id="1974825"/>
    <lineage>
        <taxon>Bacteria</taxon>
        <taxon>Candidatus Roizmaniibacteriota</taxon>
    </lineage>
</organism>
<evidence type="ECO:0000256" key="2">
    <source>
        <dbReference type="ARBA" id="ARBA00022777"/>
    </source>
</evidence>
<evidence type="ECO:0000256" key="1">
    <source>
        <dbReference type="ARBA" id="ARBA00022679"/>
    </source>
</evidence>
<dbReference type="InterPro" id="IPR002173">
    <property type="entry name" value="Carboh/pur_kinase_PfkB_CS"/>
</dbReference>
<dbReference type="Pfam" id="PF00294">
    <property type="entry name" value="PfkB"/>
    <property type="match status" value="1"/>
</dbReference>
<dbReference type="InterPro" id="IPR029056">
    <property type="entry name" value="Ribokinase-like"/>
</dbReference>
<evidence type="ECO:0000313" key="4">
    <source>
        <dbReference type="EMBL" id="PIZ63907.1"/>
    </source>
</evidence>
<dbReference type="PROSITE" id="PS00584">
    <property type="entry name" value="PFKB_KINASES_2"/>
    <property type="match status" value="1"/>
</dbReference>
<dbReference type="Proteomes" id="UP000228503">
    <property type="component" value="Unassembled WGS sequence"/>
</dbReference>
<dbReference type="Gene3D" id="3.40.1190.20">
    <property type="match status" value="1"/>
</dbReference>
<dbReference type="PANTHER" id="PTHR10584">
    <property type="entry name" value="SUGAR KINASE"/>
    <property type="match status" value="1"/>
</dbReference>
<dbReference type="GO" id="GO:0016301">
    <property type="term" value="F:kinase activity"/>
    <property type="evidence" value="ECO:0007669"/>
    <property type="project" value="UniProtKB-KW"/>
</dbReference>
<evidence type="ECO:0000259" key="3">
    <source>
        <dbReference type="Pfam" id="PF00294"/>
    </source>
</evidence>
<dbReference type="PANTHER" id="PTHR10584:SF166">
    <property type="entry name" value="RIBOKINASE"/>
    <property type="match status" value="1"/>
</dbReference>
<comment type="caution">
    <text evidence="4">The sequence shown here is derived from an EMBL/GenBank/DDBJ whole genome shotgun (WGS) entry which is preliminary data.</text>
</comment>
<gene>
    <name evidence="4" type="ORF">COY16_00660</name>
</gene>
<dbReference type="AlphaFoldDB" id="A0A2M7U1H1"/>
<dbReference type="EMBL" id="PFOB01000009">
    <property type="protein sequence ID" value="PIZ63907.1"/>
    <property type="molecule type" value="Genomic_DNA"/>
</dbReference>
<dbReference type="SUPFAM" id="SSF53613">
    <property type="entry name" value="Ribokinase-like"/>
    <property type="match status" value="1"/>
</dbReference>
<accession>A0A2M7U1H1</accession>
<keyword evidence="2" id="KW-0418">Kinase</keyword>
<feature type="domain" description="Carbohydrate kinase PfkB" evidence="3">
    <location>
        <begin position="40"/>
        <end position="301"/>
    </location>
</feature>